<evidence type="ECO:0000259" key="1">
    <source>
        <dbReference type="Pfam" id="PF07589"/>
    </source>
</evidence>
<comment type="caution">
    <text evidence="2">The sequence shown here is derived from an EMBL/GenBank/DDBJ whole genome shotgun (WGS) entry which is preliminary data.</text>
</comment>
<dbReference type="Proteomes" id="UP001180650">
    <property type="component" value="Unassembled WGS sequence"/>
</dbReference>
<dbReference type="Pfam" id="PF07589">
    <property type="entry name" value="PEP-CTERM"/>
    <property type="match status" value="1"/>
</dbReference>
<dbReference type="InterPro" id="IPR013424">
    <property type="entry name" value="Ice-binding_C"/>
</dbReference>
<dbReference type="NCBIfam" id="TIGR04155">
    <property type="entry name" value="cyano_PEP"/>
    <property type="match status" value="1"/>
</dbReference>
<keyword evidence="3" id="KW-1185">Reference proteome</keyword>
<dbReference type="InterPro" id="IPR026374">
    <property type="entry name" value="Cyano_PEP"/>
</dbReference>
<accession>A0ABU3HPR6</accession>
<dbReference type="NCBIfam" id="TIGR02595">
    <property type="entry name" value="PEP_CTERM"/>
    <property type="match status" value="1"/>
</dbReference>
<sequence length="29" mass="2981">MRGQLTTPEPSTILGLLAVGSLGALSRKL</sequence>
<feature type="domain" description="Ice-binding protein C-terminal" evidence="1">
    <location>
        <begin position="6"/>
        <end position="28"/>
    </location>
</feature>
<organism evidence="2 3">
    <name type="scientific">Microcystis wesenbergii NRERC-220</name>
    <dbReference type="NCBI Taxonomy" id="3068991"/>
    <lineage>
        <taxon>Bacteria</taxon>
        <taxon>Bacillati</taxon>
        <taxon>Cyanobacteriota</taxon>
        <taxon>Cyanophyceae</taxon>
        <taxon>Oscillatoriophycideae</taxon>
        <taxon>Chroococcales</taxon>
        <taxon>Microcystaceae</taxon>
        <taxon>Microcystis</taxon>
    </lineage>
</organism>
<evidence type="ECO:0000313" key="3">
    <source>
        <dbReference type="Proteomes" id="UP001180650"/>
    </source>
</evidence>
<proteinExistence type="predicted"/>
<reference evidence="2" key="1">
    <citation type="submission" date="2023-08" db="EMBL/GenBank/DDBJ databases">
        <authorList>
            <person name="Park H.-K."/>
            <person name="Kim I.-S."/>
        </authorList>
    </citation>
    <scope>NUCLEOTIDE SEQUENCE</scope>
    <source>
        <strain evidence="2">NRERC-220</strain>
    </source>
</reference>
<dbReference type="RefSeq" id="WP_312675145.1">
    <property type="nucleotide sequence ID" value="NZ_JAVSJA010000001.1"/>
</dbReference>
<protein>
    <submittedName>
        <fullName evidence="2">PEP-CTERM sorting domain-containing protein</fullName>
    </submittedName>
</protein>
<dbReference type="EMBL" id="JAVSJA010000001">
    <property type="protein sequence ID" value="MDT3676532.1"/>
    <property type="molecule type" value="Genomic_DNA"/>
</dbReference>
<evidence type="ECO:0000313" key="2">
    <source>
        <dbReference type="EMBL" id="MDT3676532.1"/>
    </source>
</evidence>
<gene>
    <name evidence="2" type="ORF">RAM70_19195</name>
</gene>
<name>A0ABU3HPR6_9CHRO</name>